<comment type="subcellular location">
    <subcellularLocation>
        <location evidence="1">Membrane</location>
    </subcellularLocation>
</comment>
<dbReference type="AlphaFoldDB" id="A0A3B4F342"/>
<keyword evidence="5" id="KW-1133">Transmembrane helix</keyword>
<dbReference type="Ensembl" id="ENSPNYT00000005112.1">
    <property type="protein sequence ID" value="ENSPNYP00000004987.1"/>
    <property type="gene ID" value="ENSPNYG00000003870.1"/>
</dbReference>
<dbReference type="Pfam" id="PF00229">
    <property type="entry name" value="TNF"/>
    <property type="match status" value="1"/>
</dbReference>
<dbReference type="GO" id="GO:0005164">
    <property type="term" value="F:tumor necrosis factor receptor binding"/>
    <property type="evidence" value="ECO:0007669"/>
    <property type="project" value="InterPro"/>
</dbReference>
<comment type="similarity">
    <text evidence="2">Belongs to the tumor necrosis factor family.</text>
</comment>
<dbReference type="SUPFAM" id="SSF49842">
    <property type="entry name" value="TNF-like"/>
    <property type="match status" value="1"/>
</dbReference>
<name>A0A3B4F342_9CICH</name>
<evidence type="ECO:0000256" key="1">
    <source>
        <dbReference type="ARBA" id="ARBA00004370"/>
    </source>
</evidence>
<dbReference type="Gene3D" id="2.60.120.40">
    <property type="match status" value="1"/>
</dbReference>
<keyword evidence="5" id="KW-0812">Transmembrane</keyword>
<evidence type="ECO:0000256" key="4">
    <source>
        <dbReference type="ARBA" id="ARBA00023136"/>
    </source>
</evidence>
<dbReference type="GO" id="GO:0006955">
    <property type="term" value="P:immune response"/>
    <property type="evidence" value="ECO:0007669"/>
    <property type="project" value="InterPro"/>
</dbReference>
<dbReference type="PROSITE" id="PS50049">
    <property type="entry name" value="THD_2"/>
    <property type="match status" value="1"/>
</dbReference>
<dbReference type="PANTHER" id="PTHR11471:SF56">
    <property type="entry name" value="TUMOR NECROSIS FACTOR LIGAND SUPERFAMILY MEMBER 14-LIKE"/>
    <property type="match status" value="1"/>
</dbReference>
<dbReference type="GeneTree" id="ENSGT00940000175179"/>
<dbReference type="STRING" id="303518.ENSPNYP00000004987"/>
<dbReference type="PANTHER" id="PTHR11471">
    <property type="entry name" value="TUMOR NECROSIS FACTOR FAMILY MEMBER"/>
    <property type="match status" value="1"/>
</dbReference>
<accession>A0A3B4F342</accession>
<feature type="transmembrane region" description="Helical" evidence="5">
    <location>
        <begin position="39"/>
        <end position="62"/>
    </location>
</feature>
<dbReference type="InterPro" id="IPR006052">
    <property type="entry name" value="TNF_dom"/>
</dbReference>
<feature type="domain" description="THD" evidence="6">
    <location>
        <begin position="78"/>
        <end position="215"/>
    </location>
</feature>
<dbReference type="SMART" id="SM00207">
    <property type="entry name" value="TNF"/>
    <property type="match status" value="1"/>
</dbReference>
<protein>
    <recommendedName>
        <fullName evidence="6">THD domain-containing protein</fullName>
    </recommendedName>
</protein>
<keyword evidence="3" id="KW-0202">Cytokine</keyword>
<sequence length="217" mass="24676">MSEGGAGACPQVFVVDSQASYIKMPPERKPRWGSQLQKFLLLLVGLAMLGIIVEGFLIYKLYQRTEVSMRSVCDSTAFSLFIQGSNNPMGTNDVVQWTKEGDAVTQNMTYKEGRLTVEKEGYYYIYSKVIMNAAEECSLSQHKVMKETKAYDKPIELMQSKRYSFFPFFPLSYLWNSYLAGIFQLQVGDEIYVTLKNIMKIHGGSTLNFMGAFMVYP</sequence>
<dbReference type="InterPro" id="IPR008983">
    <property type="entry name" value="Tumour_necrosis_fac-like_dom"/>
</dbReference>
<keyword evidence="4 5" id="KW-0472">Membrane</keyword>
<evidence type="ECO:0000256" key="5">
    <source>
        <dbReference type="SAM" id="Phobius"/>
    </source>
</evidence>
<evidence type="ECO:0000256" key="3">
    <source>
        <dbReference type="ARBA" id="ARBA00022514"/>
    </source>
</evidence>
<evidence type="ECO:0000256" key="2">
    <source>
        <dbReference type="ARBA" id="ARBA00008670"/>
    </source>
</evidence>
<proteinExistence type="inferred from homology"/>
<dbReference type="GO" id="GO:0005125">
    <property type="term" value="F:cytokine activity"/>
    <property type="evidence" value="ECO:0007669"/>
    <property type="project" value="UniProtKB-KW"/>
</dbReference>
<reference evidence="7" key="1">
    <citation type="submission" date="2023-09" db="UniProtKB">
        <authorList>
            <consortium name="Ensembl"/>
        </authorList>
    </citation>
    <scope>IDENTIFICATION</scope>
</reference>
<evidence type="ECO:0000313" key="7">
    <source>
        <dbReference type="Ensembl" id="ENSPNYP00000004987.1"/>
    </source>
</evidence>
<organism evidence="7">
    <name type="scientific">Pundamilia nyererei</name>
    <dbReference type="NCBI Taxonomy" id="303518"/>
    <lineage>
        <taxon>Eukaryota</taxon>
        <taxon>Metazoa</taxon>
        <taxon>Chordata</taxon>
        <taxon>Craniata</taxon>
        <taxon>Vertebrata</taxon>
        <taxon>Euteleostomi</taxon>
        <taxon>Actinopterygii</taxon>
        <taxon>Neopterygii</taxon>
        <taxon>Teleostei</taxon>
        <taxon>Neoteleostei</taxon>
        <taxon>Acanthomorphata</taxon>
        <taxon>Ovalentaria</taxon>
        <taxon>Cichlomorphae</taxon>
        <taxon>Cichliformes</taxon>
        <taxon>Cichlidae</taxon>
        <taxon>African cichlids</taxon>
        <taxon>Pseudocrenilabrinae</taxon>
        <taxon>Haplochromini</taxon>
        <taxon>Pundamilia</taxon>
    </lineage>
</organism>
<dbReference type="GO" id="GO:0016020">
    <property type="term" value="C:membrane"/>
    <property type="evidence" value="ECO:0007669"/>
    <property type="project" value="UniProtKB-SubCell"/>
</dbReference>
<dbReference type="GO" id="GO:0005615">
    <property type="term" value="C:extracellular space"/>
    <property type="evidence" value="ECO:0007669"/>
    <property type="project" value="UniProtKB-KW"/>
</dbReference>
<evidence type="ECO:0000259" key="6">
    <source>
        <dbReference type="PROSITE" id="PS50049"/>
    </source>
</evidence>